<evidence type="ECO:0000313" key="2">
    <source>
        <dbReference type="Proteomes" id="UP000198816"/>
    </source>
</evidence>
<dbReference type="EMBL" id="FNNZ01000048">
    <property type="protein sequence ID" value="SDX65106.1"/>
    <property type="molecule type" value="Genomic_DNA"/>
</dbReference>
<dbReference type="STRING" id="1058.SAMN05421783_1485"/>
<evidence type="ECO:0000313" key="1">
    <source>
        <dbReference type="EMBL" id="SDX65106.1"/>
    </source>
</evidence>
<name>A0A1H3DFD2_THIRO</name>
<dbReference type="Proteomes" id="UP000198816">
    <property type="component" value="Unassembled WGS sequence"/>
</dbReference>
<protein>
    <submittedName>
        <fullName evidence="1">Uncharacterized protein</fullName>
    </submittedName>
</protein>
<gene>
    <name evidence="1" type="ORF">SAMN05421783_1485</name>
</gene>
<dbReference type="AlphaFoldDB" id="A0A1H3DFD2"/>
<sequence>MHYRVYYLFERSGESVSSASALEVSSREIREQLLPRLQHEDDYLGIIDHAENTLQILREPGSIRYWVELPIDAAKASYGRHMDFKEVDQLIRELPSVFDREAIPGLEYRPW</sequence>
<proteinExistence type="predicted"/>
<keyword evidence="2" id="KW-1185">Reference proteome</keyword>
<dbReference type="RefSeq" id="WP_093038422.1">
    <property type="nucleotide sequence ID" value="NZ_FNNZ01000048.1"/>
</dbReference>
<reference evidence="2" key="1">
    <citation type="submission" date="2016-10" db="EMBL/GenBank/DDBJ databases">
        <authorList>
            <person name="Varghese N."/>
            <person name="Submissions S."/>
        </authorList>
    </citation>
    <scope>NUCLEOTIDE SEQUENCE [LARGE SCALE GENOMIC DNA]</scope>
    <source>
        <strain evidence="2">DSM 217</strain>
    </source>
</reference>
<accession>A0A1H3DFD2</accession>
<dbReference type="OrthoDB" id="5770019at2"/>
<organism evidence="1 2">
    <name type="scientific">Thiocapsa roseopersicina</name>
    <dbReference type="NCBI Taxonomy" id="1058"/>
    <lineage>
        <taxon>Bacteria</taxon>
        <taxon>Pseudomonadati</taxon>
        <taxon>Pseudomonadota</taxon>
        <taxon>Gammaproteobacteria</taxon>
        <taxon>Chromatiales</taxon>
        <taxon>Chromatiaceae</taxon>
        <taxon>Thiocapsa</taxon>
    </lineage>
</organism>